<dbReference type="OrthoDB" id="5600085at2759"/>
<dbReference type="PANTHER" id="PTHR28088:SF5">
    <property type="entry name" value="TRANSCRIPTIONAL ACTIVATOR HAA1-RELATED"/>
    <property type="match status" value="1"/>
</dbReference>
<evidence type="ECO:0000256" key="4">
    <source>
        <dbReference type="ARBA" id="ARBA00023008"/>
    </source>
</evidence>
<sequence length="374" mass="42389">MPLDPLLFRFAVMVYINDIKYACSSCIRGHRSSLCYHENRPLFEVKRKGRPLSQCVQIPSERAKKMSGRRFVCHQGLENSFVSLDVQKMALKTPKKNKKNILPIMQNDIPFFGIKKDQEMMSSLQIYSFPADFNTLNNSLQWIHLSDMSQTSNNMNLATLGSRLESDGLYGFDSVFHPQSLSPRSESSEIMYNCPQYLGNSLHPSVIEKTCPNFISILDQMSFYQTSGKSAYTHFDNLPISPYMTSGVGIDSRLFASEFPSSDQYSKMQNNDNTKIPELFTDPQIMISNDFQNSNSDILDISYPYLLSEAGFDHLSDSTCKCSSCHINADNIPQDALQTIPMDERLLLGFCTSPEGKFLNIMSDLNICIDTNDF</sequence>
<dbReference type="GO" id="GO:0000981">
    <property type="term" value="F:DNA-binding transcription factor activity, RNA polymerase II-specific"/>
    <property type="evidence" value="ECO:0007669"/>
    <property type="project" value="TreeGrafter"/>
</dbReference>
<proteinExistence type="predicted"/>
<keyword evidence="5" id="KW-0805">Transcription regulation</keyword>
<evidence type="ECO:0000256" key="5">
    <source>
        <dbReference type="ARBA" id="ARBA00023015"/>
    </source>
</evidence>
<evidence type="ECO:0000256" key="6">
    <source>
        <dbReference type="ARBA" id="ARBA00023163"/>
    </source>
</evidence>
<keyword evidence="4" id="KW-0186">Copper</keyword>
<evidence type="ECO:0000256" key="7">
    <source>
        <dbReference type="ARBA" id="ARBA00023242"/>
    </source>
</evidence>
<dbReference type="Pfam" id="PF00649">
    <property type="entry name" value="Copper-fist"/>
    <property type="match status" value="1"/>
</dbReference>
<dbReference type="GO" id="GO:0005634">
    <property type="term" value="C:nucleus"/>
    <property type="evidence" value="ECO:0007669"/>
    <property type="project" value="UniProtKB-SubCell"/>
</dbReference>
<organism evidence="9 10">
    <name type="scientific">Pneumocystis wakefieldiae</name>
    <dbReference type="NCBI Taxonomy" id="38082"/>
    <lineage>
        <taxon>Eukaryota</taxon>
        <taxon>Fungi</taxon>
        <taxon>Dikarya</taxon>
        <taxon>Ascomycota</taxon>
        <taxon>Taphrinomycotina</taxon>
        <taxon>Pneumocystomycetes</taxon>
        <taxon>Pneumocystaceae</taxon>
        <taxon>Pneumocystis</taxon>
    </lineage>
</organism>
<dbReference type="GO" id="GO:0000978">
    <property type="term" value="F:RNA polymerase II cis-regulatory region sequence-specific DNA binding"/>
    <property type="evidence" value="ECO:0007669"/>
    <property type="project" value="TreeGrafter"/>
</dbReference>
<dbReference type="PANTHER" id="PTHR28088">
    <property type="entry name" value="TRANSCRIPTIONAL ACTIVATOR HAA1-RELATED"/>
    <property type="match status" value="1"/>
</dbReference>
<dbReference type="AlphaFoldDB" id="A0A899G4F5"/>
<gene>
    <name evidence="9" type="ORF">MERGE_001399</name>
</gene>
<reference evidence="9" key="1">
    <citation type="submission" date="2020-06" db="EMBL/GenBank/DDBJ databases">
        <title>Genomes of multiple members of Pneumocystis genus reveal paths to human pathogen Pneumocystis jirovecii.</title>
        <authorList>
            <person name="Cisse O.H."/>
            <person name="Ma L."/>
            <person name="Dekker J."/>
            <person name="Khil P."/>
            <person name="Jo J."/>
            <person name="Brenchley J."/>
            <person name="Blair R."/>
            <person name="Pahar B."/>
            <person name="Chabe M."/>
            <person name="Van Rompay K.A."/>
            <person name="Keesler R."/>
            <person name="Sukura A."/>
            <person name="Hirsch V."/>
            <person name="Kutty G."/>
            <person name="Liu Y."/>
            <person name="Peng L."/>
            <person name="Chen J."/>
            <person name="Song J."/>
            <person name="Weissenbacher-Lang C."/>
            <person name="Xu J."/>
            <person name="Upham N.S."/>
            <person name="Stajich J.E."/>
            <person name="Cuomo C.A."/>
            <person name="Cushion M.T."/>
            <person name="Kovacs J.A."/>
        </authorList>
    </citation>
    <scope>NUCLEOTIDE SEQUENCE</scope>
    <source>
        <strain evidence="9">2A</strain>
    </source>
</reference>
<comment type="subcellular location">
    <subcellularLocation>
        <location evidence="1">Nucleus</location>
    </subcellularLocation>
</comment>
<dbReference type="SMART" id="SM00412">
    <property type="entry name" value="Cu_FIST"/>
    <property type="match status" value="1"/>
</dbReference>
<protein>
    <recommendedName>
        <fullName evidence="8">Copper-fist domain-containing protein</fullName>
    </recommendedName>
</protein>
<dbReference type="PROSITE" id="PS50073">
    <property type="entry name" value="COPPER_FIST_2"/>
    <property type="match status" value="1"/>
</dbReference>
<keyword evidence="2" id="KW-0479">Metal-binding</keyword>
<dbReference type="InterPro" id="IPR001083">
    <property type="entry name" value="Cu_fist_DNA-bd_dom"/>
</dbReference>
<evidence type="ECO:0000313" key="10">
    <source>
        <dbReference type="Proteomes" id="UP000663699"/>
    </source>
</evidence>
<evidence type="ECO:0000259" key="8">
    <source>
        <dbReference type="PROSITE" id="PS50073"/>
    </source>
</evidence>
<dbReference type="Proteomes" id="UP000663699">
    <property type="component" value="Chromosome 16"/>
</dbReference>
<evidence type="ECO:0000256" key="3">
    <source>
        <dbReference type="ARBA" id="ARBA00022833"/>
    </source>
</evidence>
<dbReference type="InterPro" id="IPR036395">
    <property type="entry name" value="Cu_fist_DNA-bd_dom_sf"/>
</dbReference>
<name>A0A899G4F5_9ASCO</name>
<evidence type="ECO:0000256" key="1">
    <source>
        <dbReference type="ARBA" id="ARBA00004123"/>
    </source>
</evidence>
<accession>A0A899G4F5</accession>
<keyword evidence="6" id="KW-0804">Transcription</keyword>
<dbReference type="GO" id="GO:0005507">
    <property type="term" value="F:copper ion binding"/>
    <property type="evidence" value="ECO:0007669"/>
    <property type="project" value="InterPro"/>
</dbReference>
<dbReference type="FunFam" id="3.90.430.10:FF:000001">
    <property type="entry name" value="Copper fist DNA-binding protein"/>
    <property type="match status" value="1"/>
</dbReference>
<dbReference type="GO" id="GO:0045944">
    <property type="term" value="P:positive regulation of transcription by RNA polymerase II"/>
    <property type="evidence" value="ECO:0007669"/>
    <property type="project" value="TreeGrafter"/>
</dbReference>
<dbReference type="PRINTS" id="PR00617">
    <property type="entry name" value="COPPERFIST"/>
</dbReference>
<dbReference type="SMART" id="SM01090">
    <property type="entry name" value="Copper-fist"/>
    <property type="match status" value="1"/>
</dbReference>
<keyword evidence="10" id="KW-1185">Reference proteome</keyword>
<dbReference type="GO" id="GO:0006879">
    <property type="term" value="P:intracellular iron ion homeostasis"/>
    <property type="evidence" value="ECO:0007669"/>
    <property type="project" value="TreeGrafter"/>
</dbReference>
<dbReference type="InterPro" id="IPR051763">
    <property type="entry name" value="Copper_Homeo_Regul"/>
</dbReference>
<feature type="domain" description="Copper-fist" evidence="8">
    <location>
        <begin position="13"/>
        <end position="52"/>
    </location>
</feature>
<evidence type="ECO:0000313" key="9">
    <source>
        <dbReference type="EMBL" id="QSL67012.1"/>
    </source>
</evidence>
<dbReference type="GO" id="GO:0006878">
    <property type="term" value="P:intracellular copper ion homeostasis"/>
    <property type="evidence" value="ECO:0007669"/>
    <property type="project" value="TreeGrafter"/>
</dbReference>
<evidence type="ECO:0000256" key="2">
    <source>
        <dbReference type="ARBA" id="ARBA00022723"/>
    </source>
</evidence>
<keyword evidence="3" id="KW-0862">Zinc</keyword>
<dbReference type="Gene3D" id="3.90.430.10">
    <property type="entry name" value="Copper fist DNA-binding domain"/>
    <property type="match status" value="1"/>
</dbReference>
<dbReference type="SUPFAM" id="SSF57879">
    <property type="entry name" value="Zinc domain conserved in yeast copper-regulated transcription factors"/>
    <property type="match status" value="1"/>
</dbReference>
<keyword evidence="7" id="KW-0539">Nucleus</keyword>
<dbReference type="EMBL" id="CP054547">
    <property type="protein sequence ID" value="QSL67012.1"/>
    <property type="molecule type" value="Genomic_DNA"/>
</dbReference>